<dbReference type="AlphaFoldDB" id="A0A2I0KX63"/>
<organism evidence="1 2">
    <name type="scientific">Punica granatum</name>
    <name type="common">Pomegranate</name>
    <dbReference type="NCBI Taxonomy" id="22663"/>
    <lineage>
        <taxon>Eukaryota</taxon>
        <taxon>Viridiplantae</taxon>
        <taxon>Streptophyta</taxon>
        <taxon>Embryophyta</taxon>
        <taxon>Tracheophyta</taxon>
        <taxon>Spermatophyta</taxon>
        <taxon>Magnoliopsida</taxon>
        <taxon>eudicotyledons</taxon>
        <taxon>Gunneridae</taxon>
        <taxon>Pentapetalae</taxon>
        <taxon>rosids</taxon>
        <taxon>malvids</taxon>
        <taxon>Myrtales</taxon>
        <taxon>Lythraceae</taxon>
        <taxon>Punica</taxon>
    </lineage>
</organism>
<name>A0A2I0KX63_PUNGR</name>
<comment type="caution">
    <text evidence="1">The sequence shown here is derived from an EMBL/GenBank/DDBJ whole genome shotgun (WGS) entry which is preliminary data.</text>
</comment>
<accession>A0A2I0KX63</accession>
<protein>
    <submittedName>
        <fullName evidence="1">Uncharacterized protein</fullName>
    </submittedName>
</protein>
<reference evidence="1 2" key="1">
    <citation type="submission" date="2017-11" db="EMBL/GenBank/DDBJ databases">
        <title>De-novo sequencing of pomegranate (Punica granatum L.) genome.</title>
        <authorList>
            <person name="Akparov Z."/>
            <person name="Amiraslanov A."/>
            <person name="Hajiyeva S."/>
            <person name="Abbasov M."/>
            <person name="Kaur K."/>
            <person name="Hamwieh A."/>
            <person name="Solovyev V."/>
            <person name="Salamov A."/>
            <person name="Braich B."/>
            <person name="Kosarev P."/>
            <person name="Mahmoud A."/>
            <person name="Hajiyev E."/>
            <person name="Babayeva S."/>
            <person name="Izzatullayeva V."/>
            <person name="Mammadov A."/>
            <person name="Mammadov A."/>
            <person name="Sharifova S."/>
            <person name="Ojaghi J."/>
            <person name="Eynullazada K."/>
            <person name="Bayramov B."/>
            <person name="Abdulazimova A."/>
            <person name="Shahmuradov I."/>
        </authorList>
    </citation>
    <scope>NUCLEOTIDE SEQUENCE [LARGE SCALE GENOMIC DNA]</scope>
    <source>
        <strain evidence="2">cv. AG2017</strain>
        <tissue evidence="1">Leaf</tissue>
    </source>
</reference>
<gene>
    <name evidence="1" type="ORF">CRG98_007172</name>
</gene>
<evidence type="ECO:0000313" key="1">
    <source>
        <dbReference type="EMBL" id="PKI72426.1"/>
    </source>
</evidence>
<keyword evidence="2" id="KW-1185">Reference proteome</keyword>
<evidence type="ECO:0000313" key="2">
    <source>
        <dbReference type="Proteomes" id="UP000233551"/>
    </source>
</evidence>
<sequence>MKRDPNSAAQLQLAEFRVLTGREARIRKKLQVFGTDSASLSSDMKRIRRIRRIGTMRFDPAVVLGGSESETTAQLLCPERAAGESQTLERERING</sequence>
<dbReference type="EMBL" id="PGOL01000327">
    <property type="protein sequence ID" value="PKI72426.1"/>
    <property type="molecule type" value="Genomic_DNA"/>
</dbReference>
<dbReference type="Proteomes" id="UP000233551">
    <property type="component" value="Unassembled WGS sequence"/>
</dbReference>
<proteinExistence type="predicted"/>